<dbReference type="RefSeq" id="WP_307447970.1">
    <property type="nucleotide sequence ID" value="NZ_JAUTAL010000001.1"/>
</dbReference>
<feature type="chain" id="PRO_5046588819" evidence="1">
    <location>
        <begin position="20"/>
        <end position="215"/>
    </location>
</feature>
<organism evidence="2 3">
    <name type="scientific">Chryseobacterium camelliae</name>
    <dbReference type="NCBI Taxonomy" id="1265445"/>
    <lineage>
        <taxon>Bacteria</taxon>
        <taxon>Pseudomonadati</taxon>
        <taxon>Bacteroidota</taxon>
        <taxon>Flavobacteriia</taxon>
        <taxon>Flavobacteriales</taxon>
        <taxon>Weeksellaceae</taxon>
        <taxon>Chryseobacterium group</taxon>
        <taxon>Chryseobacterium</taxon>
    </lineage>
</organism>
<name>A0ABU0TGD4_9FLAO</name>
<keyword evidence="3" id="KW-1185">Reference proteome</keyword>
<dbReference type="EMBL" id="JAUTAL010000001">
    <property type="protein sequence ID" value="MDQ1096113.1"/>
    <property type="molecule type" value="Genomic_DNA"/>
</dbReference>
<evidence type="ECO:0000256" key="1">
    <source>
        <dbReference type="SAM" id="SignalP"/>
    </source>
</evidence>
<gene>
    <name evidence="2" type="ORF">QE404_001260</name>
</gene>
<evidence type="ECO:0000313" key="3">
    <source>
        <dbReference type="Proteomes" id="UP001225072"/>
    </source>
</evidence>
<feature type="signal peptide" evidence="1">
    <location>
        <begin position="1"/>
        <end position="19"/>
    </location>
</feature>
<sequence length="215" mass="23412">MKNTISLALLLFAAFIGRAQTTGVGIGTNTPTHTLEVNGNMKLSGDLYFENPGNHTGNSADSYLLVRDNSDQVLKRYVPATARYSAINSTVYFITNINPQGLSNFDTGISSADYYVVIGGFIIRGVNNNSNIKLTQPGNTNQYIPQYSCRAFVQNGTWRIEFMPNNGRVFDQNPEIRLSVSVYRRDMLTTVNNTITVDMGANTAGTGSAPAPVLP</sequence>
<dbReference type="Proteomes" id="UP001225072">
    <property type="component" value="Unassembled WGS sequence"/>
</dbReference>
<accession>A0ABU0TGD4</accession>
<keyword evidence="1" id="KW-0732">Signal</keyword>
<proteinExistence type="predicted"/>
<protein>
    <submittedName>
        <fullName evidence="2">Uncharacterized protein</fullName>
    </submittedName>
</protein>
<evidence type="ECO:0000313" key="2">
    <source>
        <dbReference type="EMBL" id="MDQ1096113.1"/>
    </source>
</evidence>
<comment type="caution">
    <text evidence="2">The sequence shown here is derived from an EMBL/GenBank/DDBJ whole genome shotgun (WGS) entry which is preliminary data.</text>
</comment>
<reference evidence="2 3" key="1">
    <citation type="submission" date="2023-07" db="EMBL/GenBank/DDBJ databases">
        <title>Functional and genomic diversity of the sorghum phyllosphere microbiome.</title>
        <authorList>
            <person name="Shade A."/>
        </authorList>
    </citation>
    <scope>NUCLEOTIDE SEQUENCE [LARGE SCALE GENOMIC DNA]</scope>
    <source>
        <strain evidence="2 3">SORGH_AS_1064</strain>
    </source>
</reference>